<name>A0A0K2T1N2_LEPSM</name>
<accession>A0A0K2T1N2</accession>
<evidence type="ECO:0000256" key="1">
    <source>
        <dbReference type="SAM" id="MobiDB-lite"/>
    </source>
</evidence>
<dbReference type="AlphaFoldDB" id="A0A0K2T1N2"/>
<protein>
    <submittedName>
        <fullName evidence="2">Uncharacterized protein</fullName>
    </submittedName>
</protein>
<feature type="region of interest" description="Disordered" evidence="1">
    <location>
        <begin position="1"/>
        <end position="32"/>
    </location>
</feature>
<evidence type="ECO:0000313" key="2">
    <source>
        <dbReference type="EMBL" id="CDW19959.1"/>
    </source>
</evidence>
<sequence length="32" mass="3362">MKFGSMAAHSSSKEGFNVRVTDATAPPLDVPI</sequence>
<organism evidence="2">
    <name type="scientific">Lepeophtheirus salmonis</name>
    <name type="common">Salmon louse</name>
    <name type="synonym">Caligus salmonis</name>
    <dbReference type="NCBI Taxonomy" id="72036"/>
    <lineage>
        <taxon>Eukaryota</taxon>
        <taxon>Metazoa</taxon>
        <taxon>Ecdysozoa</taxon>
        <taxon>Arthropoda</taxon>
        <taxon>Crustacea</taxon>
        <taxon>Multicrustacea</taxon>
        <taxon>Hexanauplia</taxon>
        <taxon>Copepoda</taxon>
        <taxon>Siphonostomatoida</taxon>
        <taxon>Caligidae</taxon>
        <taxon>Lepeophtheirus</taxon>
    </lineage>
</organism>
<proteinExistence type="predicted"/>
<reference evidence="2" key="1">
    <citation type="submission" date="2014-05" db="EMBL/GenBank/DDBJ databases">
        <authorList>
            <person name="Chronopoulou M."/>
        </authorList>
    </citation>
    <scope>NUCLEOTIDE SEQUENCE</scope>
    <source>
        <tissue evidence="2">Whole organism</tissue>
    </source>
</reference>
<dbReference type="EMBL" id="HACA01002598">
    <property type="protein sequence ID" value="CDW19959.1"/>
    <property type="molecule type" value="Transcribed_RNA"/>
</dbReference>